<feature type="non-terminal residue" evidence="1">
    <location>
        <position position="1"/>
    </location>
</feature>
<sequence length="69" mass="8087">MTYTGNTQLDLRLSFARGRAQIDGRIRFVTAQEISLRKPHNRFFFAMGPDNWAYVNDGKWERNSYKGES</sequence>
<reference evidence="1" key="1">
    <citation type="journal article" date="2015" name="Nature">
        <title>Complex archaea that bridge the gap between prokaryotes and eukaryotes.</title>
        <authorList>
            <person name="Spang A."/>
            <person name="Saw J.H."/>
            <person name="Jorgensen S.L."/>
            <person name="Zaremba-Niedzwiedzka K."/>
            <person name="Martijn J."/>
            <person name="Lind A.E."/>
            <person name="van Eijk R."/>
            <person name="Schleper C."/>
            <person name="Guy L."/>
            <person name="Ettema T.J."/>
        </authorList>
    </citation>
    <scope>NUCLEOTIDE SEQUENCE</scope>
</reference>
<evidence type="ECO:0000313" key="1">
    <source>
        <dbReference type="EMBL" id="KKK64386.1"/>
    </source>
</evidence>
<comment type="caution">
    <text evidence="1">The sequence shown here is derived from an EMBL/GenBank/DDBJ whole genome shotgun (WGS) entry which is preliminary data.</text>
</comment>
<organism evidence="1">
    <name type="scientific">marine sediment metagenome</name>
    <dbReference type="NCBI Taxonomy" id="412755"/>
    <lineage>
        <taxon>unclassified sequences</taxon>
        <taxon>metagenomes</taxon>
        <taxon>ecological metagenomes</taxon>
    </lineage>
</organism>
<gene>
    <name evidence="1" type="ORF">LCGC14_2984760</name>
</gene>
<proteinExistence type="predicted"/>
<accession>A0A0F8ZWT6</accession>
<dbReference type="AlphaFoldDB" id="A0A0F8ZWT6"/>
<protein>
    <submittedName>
        <fullName evidence="1">Uncharacterized protein</fullName>
    </submittedName>
</protein>
<name>A0A0F8ZWT6_9ZZZZ</name>
<dbReference type="EMBL" id="LAZR01061048">
    <property type="protein sequence ID" value="KKK64386.1"/>
    <property type="molecule type" value="Genomic_DNA"/>
</dbReference>